<feature type="coiled-coil region" evidence="1">
    <location>
        <begin position="38"/>
        <end position="72"/>
    </location>
</feature>
<keyword evidence="3" id="KW-1185">Reference proteome</keyword>
<evidence type="ECO:0000313" key="2">
    <source>
        <dbReference type="EMBL" id="TCI05034.1"/>
    </source>
</evidence>
<evidence type="ECO:0000256" key="1">
    <source>
        <dbReference type="SAM" id="Coils"/>
    </source>
</evidence>
<name>A0ABY2AQ42_9GAMM</name>
<proteinExistence type="predicted"/>
<gene>
    <name evidence="2" type="ORF">EZV61_03460</name>
</gene>
<accession>A0ABY2AQ42</accession>
<dbReference type="Proteomes" id="UP000292554">
    <property type="component" value="Unassembled WGS sequence"/>
</dbReference>
<dbReference type="EMBL" id="SJXE01000001">
    <property type="protein sequence ID" value="TCI05034.1"/>
    <property type="molecule type" value="Genomic_DNA"/>
</dbReference>
<reference evidence="2 3" key="1">
    <citation type="submission" date="2019-02" db="EMBL/GenBank/DDBJ databases">
        <title>Corallincola luteus sp. nov., a marine bacterium isolated from surface sediment of Bohai Sea in China.</title>
        <authorList>
            <person name="Ren Q."/>
        </authorList>
    </citation>
    <scope>NUCLEOTIDE SEQUENCE [LARGE SCALE GENOMIC DNA]</scope>
    <source>
        <strain evidence="2 3">DASS28</strain>
    </source>
</reference>
<comment type="caution">
    <text evidence="2">The sequence shown here is derived from an EMBL/GenBank/DDBJ whole genome shotgun (WGS) entry which is preliminary data.</text>
</comment>
<keyword evidence="1" id="KW-0175">Coiled coil</keyword>
<protein>
    <submittedName>
        <fullName evidence="2">Uncharacterized protein</fullName>
    </submittedName>
</protein>
<dbReference type="RefSeq" id="WP_131414337.1">
    <property type="nucleotide sequence ID" value="NZ_SJXE01000001.1"/>
</dbReference>
<evidence type="ECO:0000313" key="3">
    <source>
        <dbReference type="Proteomes" id="UP000292554"/>
    </source>
</evidence>
<organism evidence="2 3">
    <name type="scientific">Corallincola luteus</name>
    <dbReference type="NCBI Taxonomy" id="1775177"/>
    <lineage>
        <taxon>Bacteria</taxon>
        <taxon>Pseudomonadati</taxon>
        <taxon>Pseudomonadota</taxon>
        <taxon>Gammaproteobacteria</taxon>
        <taxon>Alteromonadales</taxon>
        <taxon>Psychromonadaceae</taxon>
        <taxon>Corallincola</taxon>
    </lineage>
</organism>
<sequence>MNNESQTVRGKISACRRAMDEVRQKIGATQKHLGLAMAEDNDERSNALKIELADHQNELRDLTMKADGLTTKLRAVLDLESAENIRNSNDRILTLNRSLVDHVAQFEAAMDKLYEKLELIESDAIAIGKISLPARHEPRLFRAAVTRTLLDPLQRFVAAPQDLEVLMVNKRGKTLSELYKGLLERATLTDLTEDVA</sequence>